<evidence type="ECO:0000313" key="1">
    <source>
        <dbReference type="EMBL" id="TCQ05204.1"/>
    </source>
</evidence>
<reference evidence="1 2" key="1">
    <citation type="submission" date="2019-03" db="EMBL/GenBank/DDBJ databases">
        <title>Genomic Encyclopedia of Type Strains, Phase IV (KMG-IV): sequencing the most valuable type-strain genomes for metagenomic binning, comparative biology and taxonomic classification.</title>
        <authorList>
            <person name="Goeker M."/>
        </authorList>
    </citation>
    <scope>NUCLEOTIDE SEQUENCE [LARGE SCALE GENOMIC DNA]</scope>
    <source>
        <strain evidence="1 2">DSM 100013</strain>
    </source>
</reference>
<dbReference type="EMBL" id="SLYC01000005">
    <property type="protein sequence ID" value="TCQ05204.1"/>
    <property type="molecule type" value="Genomic_DNA"/>
</dbReference>
<proteinExistence type="predicted"/>
<sequence length="217" mass="24899">MSSVYAPGCALMLYKPELGKKVLDALKKEVDIMGDHHICCRHDHGLEMDSEIINTCSGCDRRFREEYMDITTISLWEILAKSKTFEFPNYKGIEMTIHDACPTRGRNSVHIAIRNLLEKMNIKIVEPRNTCQNAVCCGDSFYGVLPVQQVKEMMKKRADEMPCEEVVVYCVSCIKAMHIGGKKPRYLVDLLFGEETKIDTFDPDEWHATLQQYIDTH</sequence>
<gene>
    <name evidence="1" type="ORF">EDD79_100519</name>
</gene>
<comment type="caution">
    <text evidence="1">The sequence shown here is derived from an EMBL/GenBank/DDBJ whole genome shotgun (WGS) entry which is preliminary data.</text>
</comment>
<accession>A0A4V2T4H3</accession>
<name>A0A4V2T4H3_9FIRM</name>
<dbReference type="AlphaFoldDB" id="A0A4V2T4H3"/>
<dbReference type="RefSeq" id="WP_132847675.1">
    <property type="nucleotide sequence ID" value="NZ_CP058648.1"/>
</dbReference>
<keyword evidence="2" id="KW-1185">Reference proteome</keyword>
<protein>
    <recommendedName>
        <fullName evidence="3">Cysteine-rich domain-containing protein</fullName>
    </recommendedName>
</protein>
<organism evidence="1 2">
    <name type="scientific">Serpentinicella alkaliphila</name>
    <dbReference type="NCBI Taxonomy" id="1734049"/>
    <lineage>
        <taxon>Bacteria</taxon>
        <taxon>Bacillati</taxon>
        <taxon>Bacillota</taxon>
        <taxon>Clostridia</taxon>
        <taxon>Peptostreptococcales</taxon>
        <taxon>Natronincolaceae</taxon>
        <taxon>Serpentinicella</taxon>
    </lineage>
</organism>
<evidence type="ECO:0008006" key="3">
    <source>
        <dbReference type="Google" id="ProtNLM"/>
    </source>
</evidence>
<evidence type="ECO:0000313" key="2">
    <source>
        <dbReference type="Proteomes" id="UP000295504"/>
    </source>
</evidence>
<dbReference type="OrthoDB" id="5241828at2"/>
<dbReference type="Proteomes" id="UP000295504">
    <property type="component" value="Unassembled WGS sequence"/>
</dbReference>